<evidence type="ECO:0000259" key="5">
    <source>
        <dbReference type="Pfam" id="PF25597"/>
    </source>
</evidence>
<feature type="domain" description="Reverse transcriptase Ty1/copia-type" evidence="4">
    <location>
        <begin position="223"/>
        <end position="279"/>
    </location>
</feature>
<comment type="caution">
    <text evidence="6">The sequence shown here is derived from an EMBL/GenBank/DDBJ whole genome shotgun (WGS) entry which is preliminary data.</text>
</comment>
<dbReference type="Proteomes" id="UP000233551">
    <property type="component" value="Unassembled WGS sequence"/>
</dbReference>
<dbReference type="Pfam" id="PF07727">
    <property type="entry name" value="RVT_2"/>
    <property type="match status" value="1"/>
</dbReference>
<dbReference type="GO" id="GO:0016787">
    <property type="term" value="F:hydrolase activity"/>
    <property type="evidence" value="ECO:0007669"/>
    <property type="project" value="UniProtKB-KW"/>
</dbReference>
<feature type="region of interest" description="Disordered" evidence="3">
    <location>
        <begin position="132"/>
        <end position="178"/>
    </location>
</feature>
<dbReference type="STRING" id="22663.A0A2I0K9R1"/>
<feature type="non-terminal residue" evidence="6">
    <location>
        <position position="279"/>
    </location>
</feature>
<sequence>MRTAVDLINLTPLVALDGDVPQQVWTGKKVSYKHIRVFECRASVHISRDERSKLDAKVKQYIFLGYAHEEFGYRFWDPDSKKIIKSRDVVFFEDQTIEDLQKLEKARVSNPHEISIPVSVDVKHPVEEVPGEYEETTTRGEIPQVDDDVTTDDTGSQLQLESADNLPRRSDRVRRPSTRYPPHEYVLLTDGGEPEYYDEAVAHEHKEHWLKAMNEEMNSLSENHTYDLVKLPQGKRALKNKWVYRLKTENSRPRYKTRLVVKGFNQKKGVDFEEIFSPV</sequence>
<reference evidence="6 7" key="1">
    <citation type="submission" date="2017-11" db="EMBL/GenBank/DDBJ databases">
        <title>De-novo sequencing of pomegranate (Punica granatum L.) genome.</title>
        <authorList>
            <person name="Akparov Z."/>
            <person name="Amiraslanov A."/>
            <person name="Hajiyeva S."/>
            <person name="Abbasov M."/>
            <person name="Kaur K."/>
            <person name="Hamwieh A."/>
            <person name="Solovyev V."/>
            <person name="Salamov A."/>
            <person name="Braich B."/>
            <person name="Kosarev P."/>
            <person name="Mahmoud A."/>
            <person name="Hajiyev E."/>
            <person name="Babayeva S."/>
            <person name="Izzatullayeva V."/>
            <person name="Mammadov A."/>
            <person name="Mammadov A."/>
            <person name="Sharifova S."/>
            <person name="Ojaghi J."/>
            <person name="Eynullazada K."/>
            <person name="Bayramov B."/>
            <person name="Abdulazimova A."/>
            <person name="Shahmuradov I."/>
        </authorList>
    </citation>
    <scope>NUCLEOTIDE SEQUENCE [LARGE SCALE GENOMIC DNA]</scope>
    <source>
        <strain evidence="7">cv. AG2017</strain>
        <tissue evidence="6">Leaf</tissue>
    </source>
</reference>
<dbReference type="AlphaFoldDB" id="A0A2I0K9R1"/>
<evidence type="ECO:0000256" key="3">
    <source>
        <dbReference type="SAM" id="MobiDB-lite"/>
    </source>
</evidence>
<dbReference type="Pfam" id="PF25597">
    <property type="entry name" value="SH3_retrovirus"/>
    <property type="match status" value="1"/>
</dbReference>
<keyword evidence="2" id="KW-0378">Hydrolase</keyword>
<dbReference type="InterPro" id="IPR039537">
    <property type="entry name" value="Retrotran_Ty1/copia-like"/>
</dbReference>
<organism evidence="6 7">
    <name type="scientific">Punica granatum</name>
    <name type="common">Pomegranate</name>
    <dbReference type="NCBI Taxonomy" id="22663"/>
    <lineage>
        <taxon>Eukaryota</taxon>
        <taxon>Viridiplantae</taxon>
        <taxon>Streptophyta</taxon>
        <taxon>Embryophyta</taxon>
        <taxon>Tracheophyta</taxon>
        <taxon>Spermatophyta</taxon>
        <taxon>Magnoliopsida</taxon>
        <taxon>eudicotyledons</taxon>
        <taxon>Gunneridae</taxon>
        <taxon>Pentapetalae</taxon>
        <taxon>rosids</taxon>
        <taxon>malvids</taxon>
        <taxon>Myrtales</taxon>
        <taxon>Lythraceae</taxon>
        <taxon>Punica</taxon>
    </lineage>
</organism>
<evidence type="ECO:0000256" key="2">
    <source>
        <dbReference type="ARBA" id="ARBA00022801"/>
    </source>
</evidence>
<evidence type="ECO:0000259" key="4">
    <source>
        <dbReference type="Pfam" id="PF07727"/>
    </source>
</evidence>
<evidence type="ECO:0000313" key="6">
    <source>
        <dbReference type="EMBL" id="PKI65279.1"/>
    </source>
</evidence>
<dbReference type="PANTHER" id="PTHR42648:SF28">
    <property type="entry name" value="TRANSPOSON-ENCODED PROTEIN WITH RIBONUCLEASE H-LIKE AND RETROVIRUS ZINC FINGER-LIKE DOMAINS"/>
    <property type="match status" value="1"/>
</dbReference>
<dbReference type="InterPro" id="IPR057670">
    <property type="entry name" value="SH3_retrovirus"/>
</dbReference>
<proteinExistence type="predicted"/>
<keyword evidence="1" id="KW-0479">Metal-binding</keyword>
<name>A0A2I0K9R1_PUNGR</name>
<keyword evidence="7" id="KW-1185">Reference proteome</keyword>
<protein>
    <submittedName>
        <fullName evidence="6">Uncharacterized protein</fullName>
    </submittedName>
</protein>
<evidence type="ECO:0000313" key="7">
    <source>
        <dbReference type="Proteomes" id="UP000233551"/>
    </source>
</evidence>
<gene>
    <name evidence="6" type="ORF">CRG98_014317</name>
</gene>
<dbReference type="GO" id="GO:0046872">
    <property type="term" value="F:metal ion binding"/>
    <property type="evidence" value="ECO:0007669"/>
    <property type="project" value="UniProtKB-KW"/>
</dbReference>
<dbReference type="EMBL" id="PGOL01000761">
    <property type="protein sequence ID" value="PKI65279.1"/>
    <property type="molecule type" value="Genomic_DNA"/>
</dbReference>
<dbReference type="InterPro" id="IPR013103">
    <property type="entry name" value="RVT_2"/>
</dbReference>
<feature type="domain" description="Retroviral polymerase SH3-like" evidence="5">
    <location>
        <begin position="40"/>
        <end position="101"/>
    </location>
</feature>
<evidence type="ECO:0000256" key="1">
    <source>
        <dbReference type="ARBA" id="ARBA00022723"/>
    </source>
</evidence>
<accession>A0A2I0K9R1</accession>
<dbReference type="PANTHER" id="PTHR42648">
    <property type="entry name" value="TRANSPOSASE, PUTATIVE-RELATED"/>
    <property type="match status" value="1"/>
</dbReference>